<keyword evidence="3" id="KW-1185">Reference proteome</keyword>
<evidence type="ECO:0000256" key="1">
    <source>
        <dbReference type="SAM" id="Phobius"/>
    </source>
</evidence>
<dbReference type="EMBL" id="CP000477">
    <property type="protein sequence ID" value="ABK15019.1"/>
    <property type="molecule type" value="Genomic_DNA"/>
</dbReference>
<proteinExistence type="predicted"/>
<keyword evidence="1" id="KW-1133">Transmembrane helix</keyword>
<evidence type="ECO:0000313" key="3">
    <source>
        <dbReference type="Proteomes" id="UP000000674"/>
    </source>
</evidence>
<dbReference type="HOGENOM" id="CLU_050976_0_0_2"/>
<sequence length="352" mass="37414">MELRLIEVVLPERDLGDLEKLLEGRGEVLDVTLLRSLGPYRYPVLGVWKERFSTEEIIVRILTSAEKTEGLTDLISEKFANVDGFRINIIPVAATIPNIPENAEPIQPEVSPEEHKRPKERISREELYSSIETAAKLTKVYIAMIVLSSIIAAAGLLSNNVVVIIGAMVVAPLMGPNVALALATTLGDLTLARNALKTNLVGISLAVILSVALGLILPVDPSMPEISSRTSVGFAEVIVAFASGCAGVLAFTTAAPAVIIGVAVAVSLLPPLVAFGLLLGAGYVSYATGALLLFLVNLISVNLAGVATFIAQGIFPRNWWEADRAKSATFVALMLWALLLAALLSFILASRI</sequence>
<reference evidence="2 3" key="1">
    <citation type="submission" date="2006-10" db="EMBL/GenBank/DDBJ databases">
        <title>Complete sequence of Methanosaeta thermophila PT.</title>
        <authorList>
            <consortium name="US DOE Joint Genome Institute"/>
            <person name="Copeland A."/>
            <person name="Lucas S."/>
            <person name="Lapidus A."/>
            <person name="Barry K."/>
            <person name="Detter J.C."/>
            <person name="Glavina del Rio T."/>
            <person name="Hammon N."/>
            <person name="Israni S."/>
            <person name="Pitluck S."/>
            <person name="Chain P."/>
            <person name="Malfatti S."/>
            <person name="Shin M."/>
            <person name="Vergez L."/>
            <person name="Schmutz J."/>
            <person name="Larimer F."/>
            <person name="Land M."/>
            <person name="Hauser L."/>
            <person name="Kyrpides N."/>
            <person name="Kim E."/>
            <person name="Smith K.S."/>
            <person name="Ingram-Smith C."/>
            <person name="Richardson P."/>
        </authorList>
    </citation>
    <scope>NUCLEOTIDE SEQUENCE [LARGE SCALE GENOMIC DNA]</scope>
    <source>
        <strain evidence="3">DSM 6194 / JCM 14653 / NBRC 101360 / PT</strain>
    </source>
</reference>
<feature type="transmembrane region" description="Helical" evidence="1">
    <location>
        <begin position="231"/>
        <end position="251"/>
    </location>
</feature>
<keyword evidence="1" id="KW-0812">Transmembrane</keyword>
<dbReference type="RefSeq" id="WP_011696411.1">
    <property type="nucleotide sequence ID" value="NC_008553.1"/>
</dbReference>
<gene>
    <name evidence="2" type="ordered locus">Mthe_1240</name>
</gene>
<dbReference type="Pfam" id="PF04087">
    <property type="entry name" value="DUF389"/>
    <property type="match status" value="1"/>
</dbReference>
<dbReference type="KEGG" id="mtp:Mthe_1240"/>
<dbReference type="PANTHER" id="PTHR20992">
    <property type="entry name" value="AT15442P-RELATED"/>
    <property type="match status" value="1"/>
</dbReference>
<feature type="transmembrane region" description="Helical" evidence="1">
    <location>
        <begin position="140"/>
        <end position="157"/>
    </location>
</feature>
<dbReference type="OrthoDB" id="3266at2157"/>
<evidence type="ECO:0008006" key="4">
    <source>
        <dbReference type="Google" id="ProtNLM"/>
    </source>
</evidence>
<protein>
    <recommendedName>
        <fullName evidence="4">TIGR00341 family protein</fullName>
    </recommendedName>
</protein>
<dbReference type="AlphaFoldDB" id="A0B8J5"/>
<dbReference type="STRING" id="349307.Mthe_1240"/>
<dbReference type="Proteomes" id="UP000000674">
    <property type="component" value="Chromosome"/>
</dbReference>
<feature type="transmembrane region" description="Helical" evidence="1">
    <location>
        <begin position="327"/>
        <end position="349"/>
    </location>
</feature>
<feature type="transmembrane region" description="Helical" evidence="1">
    <location>
        <begin position="163"/>
        <end position="186"/>
    </location>
</feature>
<feature type="transmembrane region" description="Helical" evidence="1">
    <location>
        <begin position="258"/>
        <end position="284"/>
    </location>
</feature>
<name>A0B8J5_METTP</name>
<dbReference type="InterPro" id="IPR005240">
    <property type="entry name" value="DUF389"/>
</dbReference>
<organism evidence="2 3">
    <name type="scientific">Methanothrix thermoacetophila (strain DSM 6194 / JCM 14653 / NBRC 101360 / PT)</name>
    <name type="common">Methanosaeta thermophila</name>
    <dbReference type="NCBI Taxonomy" id="349307"/>
    <lineage>
        <taxon>Archaea</taxon>
        <taxon>Methanobacteriati</taxon>
        <taxon>Methanobacteriota</taxon>
        <taxon>Stenosarchaea group</taxon>
        <taxon>Methanomicrobia</taxon>
        <taxon>Methanotrichales</taxon>
        <taxon>Methanotrichaceae</taxon>
        <taxon>Methanothrix</taxon>
    </lineage>
</organism>
<evidence type="ECO:0000313" key="2">
    <source>
        <dbReference type="EMBL" id="ABK15019.1"/>
    </source>
</evidence>
<dbReference type="GeneID" id="4463171"/>
<keyword evidence="1" id="KW-0472">Membrane</keyword>
<feature type="transmembrane region" description="Helical" evidence="1">
    <location>
        <begin position="290"/>
        <end position="315"/>
    </location>
</feature>
<dbReference type="NCBIfam" id="TIGR00341">
    <property type="entry name" value="TIGR00341 family protein"/>
    <property type="match status" value="1"/>
</dbReference>
<dbReference type="PANTHER" id="PTHR20992:SF9">
    <property type="entry name" value="AT15442P-RELATED"/>
    <property type="match status" value="1"/>
</dbReference>
<feature type="transmembrane region" description="Helical" evidence="1">
    <location>
        <begin position="198"/>
        <end position="219"/>
    </location>
</feature>
<accession>A0B8J5</accession>